<dbReference type="AlphaFoldDB" id="A0A8H7RDQ5"/>
<evidence type="ECO:0000313" key="14">
    <source>
        <dbReference type="EMBL" id="KAG2207736.1"/>
    </source>
</evidence>
<reference evidence="14" key="1">
    <citation type="submission" date="2020-12" db="EMBL/GenBank/DDBJ databases">
        <title>Metabolic potential, ecology and presence of endohyphal bacteria is reflected in genomic diversity of Mucoromycotina.</title>
        <authorList>
            <person name="Muszewska A."/>
            <person name="Okrasinska A."/>
            <person name="Steczkiewicz K."/>
            <person name="Drgas O."/>
            <person name="Orlowska M."/>
            <person name="Perlinska-Lenart U."/>
            <person name="Aleksandrzak-Piekarczyk T."/>
            <person name="Szatraj K."/>
            <person name="Zielenkiewicz U."/>
            <person name="Pilsyk S."/>
            <person name="Malc E."/>
            <person name="Mieczkowski P."/>
            <person name="Kruszewska J.S."/>
            <person name="Biernat P."/>
            <person name="Pawlowska J."/>
        </authorList>
    </citation>
    <scope>NUCLEOTIDE SEQUENCE</scope>
    <source>
        <strain evidence="14">WA0000017839</strain>
    </source>
</reference>
<evidence type="ECO:0000256" key="5">
    <source>
        <dbReference type="ARBA" id="ARBA00023002"/>
    </source>
</evidence>
<feature type="domain" description="Lactate/malate dehydrogenase N-terminal" evidence="12">
    <location>
        <begin position="2"/>
        <end position="145"/>
    </location>
</feature>
<sequence>MVKVTICGAAGGIGQPLSLLMKQSNDIDHLSLFDIANAKGVASDISHINTHSKVTGHNGPQEVKEALENSDIVLVSAGVPRKPGMERDDLFKVNAGIVRDICTSIATYSPNALVCIISNPVNATVVVASEVFKKYGVYNPRKIFGVNTLDLIRSSSFLAELIHADPASIEVPVIGGHNGTTIIPIFSQVESAKKLSEEEIAQITKRVQYAGDEVLKAKEGKGTATLAMAHAGARFALKLVDAVANNVTHTECSYISLLADPEGSKEMERIYGQIGYFAVPIELGKEGIKRIIPIKNISTVEFTMLHHAVIELKASIAQGVQFSEDQQ</sequence>
<dbReference type="Proteomes" id="UP000603453">
    <property type="component" value="Unassembled WGS sequence"/>
</dbReference>
<evidence type="ECO:0000256" key="7">
    <source>
        <dbReference type="ARBA" id="ARBA00048313"/>
    </source>
</evidence>
<dbReference type="GO" id="GO:0019752">
    <property type="term" value="P:carboxylic acid metabolic process"/>
    <property type="evidence" value="ECO:0007669"/>
    <property type="project" value="InterPro"/>
</dbReference>
<feature type="binding site" evidence="9">
    <location>
        <position position="119"/>
    </location>
    <ligand>
        <name>substrate</name>
    </ligand>
</feature>
<dbReference type="InterPro" id="IPR015955">
    <property type="entry name" value="Lactate_DH/Glyco_Ohase_4_C"/>
</dbReference>
<dbReference type="Pfam" id="PF02866">
    <property type="entry name" value="Ldh_1_C"/>
    <property type="match status" value="1"/>
</dbReference>
<dbReference type="Gene3D" id="3.90.110.10">
    <property type="entry name" value="Lactate dehydrogenase/glycoside hydrolase, family 4, C-terminal"/>
    <property type="match status" value="1"/>
</dbReference>
<keyword evidence="4" id="KW-0816">Tricarboxylic acid cycle</keyword>
<evidence type="ECO:0000256" key="3">
    <source>
        <dbReference type="ARBA" id="ARBA00012995"/>
    </source>
</evidence>
<dbReference type="InterPro" id="IPR036291">
    <property type="entry name" value="NAD(P)-bd_dom_sf"/>
</dbReference>
<evidence type="ECO:0000256" key="10">
    <source>
        <dbReference type="PIRSR" id="PIRSR000102-3"/>
    </source>
</evidence>
<gene>
    <name evidence="14" type="ORF">INT47_011856</name>
</gene>
<comment type="caution">
    <text evidence="14">The sequence shown here is derived from an EMBL/GenBank/DDBJ whole genome shotgun (WGS) entry which is preliminary data.</text>
</comment>
<keyword evidence="15" id="KW-1185">Reference proteome</keyword>
<feature type="binding site" evidence="10">
    <location>
        <position position="94"/>
    </location>
    <ligand>
        <name>NAD(+)</name>
        <dbReference type="ChEBI" id="CHEBI:57540"/>
    </ligand>
</feature>
<comment type="subunit">
    <text evidence="2">Homodimer.</text>
</comment>
<evidence type="ECO:0000313" key="15">
    <source>
        <dbReference type="Proteomes" id="UP000603453"/>
    </source>
</evidence>
<comment type="catalytic activity">
    <reaction evidence="7">
        <text>(S)-malate + NAD(+) = oxaloacetate + NADH + H(+)</text>
        <dbReference type="Rhea" id="RHEA:21432"/>
        <dbReference type="ChEBI" id="CHEBI:15378"/>
        <dbReference type="ChEBI" id="CHEBI:15589"/>
        <dbReference type="ChEBI" id="CHEBI:16452"/>
        <dbReference type="ChEBI" id="CHEBI:57540"/>
        <dbReference type="ChEBI" id="CHEBI:57945"/>
        <dbReference type="EC" id="1.1.1.37"/>
    </reaction>
</comment>
<dbReference type="Pfam" id="PF00056">
    <property type="entry name" value="Ldh_1_N"/>
    <property type="match status" value="1"/>
</dbReference>
<evidence type="ECO:0000256" key="8">
    <source>
        <dbReference type="PIRSR" id="PIRSR000102-1"/>
    </source>
</evidence>
<dbReference type="SUPFAM" id="SSF56327">
    <property type="entry name" value="LDH C-terminal domain-like"/>
    <property type="match status" value="1"/>
</dbReference>
<accession>A0A8H7RDQ5</accession>
<dbReference type="NCBIfam" id="TIGR01772">
    <property type="entry name" value="MDH_euk_gproteo"/>
    <property type="match status" value="1"/>
</dbReference>
<organism evidence="14 15">
    <name type="scientific">Mucor saturninus</name>
    <dbReference type="NCBI Taxonomy" id="64648"/>
    <lineage>
        <taxon>Eukaryota</taxon>
        <taxon>Fungi</taxon>
        <taxon>Fungi incertae sedis</taxon>
        <taxon>Mucoromycota</taxon>
        <taxon>Mucoromycotina</taxon>
        <taxon>Mucoromycetes</taxon>
        <taxon>Mucorales</taxon>
        <taxon>Mucorineae</taxon>
        <taxon>Mucoraceae</taxon>
        <taxon>Mucor</taxon>
    </lineage>
</organism>
<dbReference type="SUPFAM" id="SSF51735">
    <property type="entry name" value="NAD(P)-binding Rossmann-fold domains"/>
    <property type="match status" value="1"/>
</dbReference>
<dbReference type="GO" id="GO:0005737">
    <property type="term" value="C:cytoplasm"/>
    <property type="evidence" value="ECO:0007669"/>
    <property type="project" value="TreeGrafter"/>
</dbReference>
<dbReference type="PANTHER" id="PTHR11540:SF16">
    <property type="entry name" value="MALATE DEHYDROGENASE, MITOCHONDRIAL"/>
    <property type="match status" value="1"/>
</dbReference>
<evidence type="ECO:0000256" key="11">
    <source>
        <dbReference type="RuleBase" id="RU003369"/>
    </source>
</evidence>
<dbReference type="InterPro" id="IPR001236">
    <property type="entry name" value="Lactate/malate_DH_N"/>
</dbReference>
<feature type="binding site" evidence="9">
    <location>
        <position position="81"/>
    </location>
    <ligand>
        <name>substrate</name>
    </ligand>
</feature>
<evidence type="ECO:0000256" key="9">
    <source>
        <dbReference type="PIRSR" id="PIRSR000102-2"/>
    </source>
</evidence>
<evidence type="ECO:0000259" key="12">
    <source>
        <dbReference type="Pfam" id="PF00056"/>
    </source>
</evidence>
<dbReference type="GO" id="GO:0006099">
    <property type="term" value="P:tricarboxylic acid cycle"/>
    <property type="evidence" value="ECO:0007669"/>
    <property type="project" value="UniProtKB-KW"/>
</dbReference>
<evidence type="ECO:0000256" key="1">
    <source>
        <dbReference type="ARBA" id="ARBA00008824"/>
    </source>
</evidence>
<feature type="domain" description="Lactate/malate dehydrogenase C-terminal" evidence="13">
    <location>
        <begin position="148"/>
        <end position="322"/>
    </location>
</feature>
<dbReference type="PIRSF" id="PIRSF000102">
    <property type="entry name" value="Lac_mal_DH"/>
    <property type="match status" value="1"/>
</dbReference>
<dbReference type="OrthoDB" id="4069699at2759"/>
<evidence type="ECO:0000256" key="2">
    <source>
        <dbReference type="ARBA" id="ARBA00011738"/>
    </source>
</evidence>
<dbReference type="InterPro" id="IPR022383">
    <property type="entry name" value="Lactate/malate_DH_C"/>
</dbReference>
<proteinExistence type="inferred from homology"/>
<comment type="similarity">
    <text evidence="1">Belongs to the LDH/MDH superfamily. MDH type 1 family.</text>
</comment>
<name>A0A8H7RDQ5_9FUNG</name>
<dbReference type="CDD" id="cd01337">
    <property type="entry name" value="MDH_glyoxysomal_mitochondrial"/>
    <property type="match status" value="1"/>
</dbReference>
<dbReference type="EMBL" id="JAEPRD010000023">
    <property type="protein sequence ID" value="KAG2207736.1"/>
    <property type="molecule type" value="Genomic_DNA"/>
</dbReference>
<dbReference type="InterPro" id="IPR001557">
    <property type="entry name" value="L-lactate/malate_DH"/>
</dbReference>
<feature type="binding site" evidence="10">
    <location>
        <position position="34"/>
    </location>
    <ligand>
        <name>NAD(+)</name>
        <dbReference type="ChEBI" id="CHEBI:57540"/>
    </ligand>
</feature>
<dbReference type="EC" id="1.1.1.37" evidence="3"/>
<feature type="active site" description="Proton acceptor" evidence="8">
    <location>
        <position position="177"/>
    </location>
</feature>
<feature type="binding site" evidence="10">
    <location>
        <position position="228"/>
    </location>
    <ligand>
        <name>NAD(+)</name>
        <dbReference type="ChEBI" id="CHEBI:57540"/>
    </ligand>
</feature>
<protein>
    <recommendedName>
        <fullName evidence="3">malate dehydrogenase</fullName>
        <ecNumber evidence="3">1.1.1.37</ecNumber>
    </recommendedName>
</protein>
<dbReference type="GO" id="GO:0030060">
    <property type="term" value="F:L-malate dehydrogenase (NAD+) activity"/>
    <property type="evidence" value="ECO:0007669"/>
    <property type="project" value="UniProtKB-EC"/>
</dbReference>
<keyword evidence="5 11" id="KW-0560">Oxidoreductase</keyword>
<evidence type="ECO:0000256" key="4">
    <source>
        <dbReference type="ARBA" id="ARBA00022532"/>
    </source>
</evidence>
<keyword evidence="6 10" id="KW-0520">NAD</keyword>
<dbReference type="PANTHER" id="PTHR11540">
    <property type="entry name" value="MALATE AND LACTATE DEHYDROGENASE"/>
    <property type="match status" value="1"/>
</dbReference>
<dbReference type="FunFam" id="3.40.50.720:FF:000013">
    <property type="entry name" value="Malate dehydrogenase"/>
    <property type="match status" value="1"/>
</dbReference>
<dbReference type="Gene3D" id="3.40.50.720">
    <property type="entry name" value="NAD(P)-binding Rossmann-like Domain"/>
    <property type="match status" value="1"/>
</dbReference>
<dbReference type="FunFam" id="3.90.110.10:FF:000009">
    <property type="entry name" value="Malate dehydrogenase"/>
    <property type="match status" value="1"/>
</dbReference>
<feature type="binding site" evidence="10">
    <location>
        <begin position="117"/>
        <end position="119"/>
    </location>
    <ligand>
        <name>NAD(+)</name>
        <dbReference type="ChEBI" id="CHEBI:57540"/>
    </ligand>
</feature>
<feature type="binding site" evidence="9">
    <location>
        <position position="87"/>
    </location>
    <ligand>
        <name>substrate</name>
    </ligand>
</feature>
<dbReference type="InterPro" id="IPR010097">
    <property type="entry name" value="Malate_DH_type1"/>
</dbReference>
<evidence type="ECO:0000256" key="6">
    <source>
        <dbReference type="ARBA" id="ARBA00023027"/>
    </source>
</evidence>
<evidence type="ECO:0000259" key="13">
    <source>
        <dbReference type="Pfam" id="PF02866"/>
    </source>
</evidence>
<feature type="binding site" evidence="9">
    <location>
        <position position="153"/>
    </location>
    <ligand>
        <name>substrate</name>
    </ligand>
</feature>
<feature type="binding site" evidence="10">
    <location>
        <begin position="8"/>
        <end position="14"/>
    </location>
    <ligand>
        <name>NAD(+)</name>
        <dbReference type="ChEBI" id="CHEBI:57540"/>
    </ligand>
</feature>